<evidence type="ECO:0000313" key="2">
    <source>
        <dbReference type="Proteomes" id="UP000275078"/>
    </source>
</evidence>
<accession>A0A3N4INT3</accession>
<dbReference type="Proteomes" id="UP000275078">
    <property type="component" value="Unassembled WGS sequence"/>
</dbReference>
<keyword evidence="2" id="KW-1185">Reference proteome</keyword>
<organism evidence="1 2">
    <name type="scientific">Ascobolus immersus RN42</name>
    <dbReference type="NCBI Taxonomy" id="1160509"/>
    <lineage>
        <taxon>Eukaryota</taxon>
        <taxon>Fungi</taxon>
        <taxon>Dikarya</taxon>
        <taxon>Ascomycota</taxon>
        <taxon>Pezizomycotina</taxon>
        <taxon>Pezizomycetes</taxon>
        <taxon>Pezizales</taxon>
        <taxon>Ascobolaceae</taxon>
        <taxon>Ascobolus</taxon>
    </lineage>
</organism>
<dbReference type="AlphaFoldDB" id="A0A3N4INT3"/>
<sequence length="72" mass="8913">MIDSYFFLFFCRLLTFNLVIGYDTQSGVFVFCSLHCHYYFLEFAWRFWRSRLALHSVVHVFFIKHIMVIRIY</sequence>
<dbReference type="EMBL" id="ML119646">
    <property type="protein sequence ID" value="RPA87823.1"/>
    <property type="molecule type" value="Genomic_DNA"/>
</dbReference>
<proteinExistence type="predicted"/>
<reference evidence="1 2" key="1">
    <citation type="journal article" date="2018" name="Nat. Ecol. Evol.">
        <title>Pezizomycetes genomes reveal the molecular basis of ectomycorrhizal truffle lifestyle.</title>
        <authorList>
            <person name="Murat C."/>
            <person name="Payen T."/>
            <person name="Noel B."/>
            <person name="Kuo A."/>
            <person name="Morin E."/>
            <person name="Chen J."/>
            <person name="Kohler A."/>
            <person name="Krizsan K."/>
            <person name="Balestrini R."/>
            <person name="Da Silva C."/>
            <person name="Montanini B."/>
            <person name="Hainaut M."/>
            <person name="Levati E."/>
            <person name="Barry K.W."/>
            <person name="Belfiori B."/>
            <person name="Cichocki N."/>
            <person name="Clum A."/>
            <person name="Dockter R.B."/>
            <person name="Fauchery L."/>
            <person name="Guy J."/>
            <person name="Iotti M."/>
            <person name="Le Tacon F."/>
            <person name="Lindquist E.A."/>
            <person name="Lipzen A."/>
            <person name="Malagnac F."/>
            <person name="Mello A."/>
            <person name="Molinier V."/>
            <person name="Miyauchi S."/>
            <person name="Poulain J."/>
            <person name="Riccioni C."/>
            <person name="Rubini A."/>
            <person name="Sitrit Y."/>
            <person name="Splivallo R."/>
            <person name="Traeger S."/>
            <person name="Wang M."/>
            <person name="Zifcakova L."/>
            <person name="Wipf D."/>
            <person name="Zambonelli A."/>
            <person name="Paolocci F."/>
            <person name="Nowrousian M."/>
            <person name="Ottonello S."/>
            <person name="Baldrian P."/>
            <person name="Spatafora J.W."/>
            <person name="Henrissat B."/>
            <person name="Nagy L.G."/>
            <person name="Aury J.M."/>
            <person name="Wincker P."/>
            <person name="Grigoriev I.V."/>
            <person name="Bonfante P."/>
            <person name="Martin F.M."/>
        </authorList>
    </citation>
    <scope>NUCLEOTIDE SEQUENCE [LARGE SCALE GENOMIC DNA]</scope>
    <source>
        <strain evidence="1 2">RN42</strain>
    </source>
</reference>
<gene>
    <name evidence="1" type="ORF">BJ508DRAFT_64746</name>
</gene>
<evidence type="ECO:0000313" key="1">
    <source>
        <dbReference type="EMBL" id="RPA87823.1"/>
    </source>
</evidence>
<protein>
    <submittedName>
        <fullName evidence="1">Uncharacterized protein</fullName>
    </submittedName>
</protein>
<name>A0A3N4INT3_ASCIM</name>